<dbReference type="EMBL" id="JAIWQS010000003">
    <property type="protein sequence ID" value="KAJ8769680.1"/>
    <property type="molecule type" value="Genomic_DNA"/>
</dbReference>
<dbReference type="AlphaFoldDB" id="A0AAV8TUR9"/>
<evidence type="ECO:0000313" key="2">
    <source>
        <dbReference type="Proteomes" id="UP001159364"/>
    </source>
</evidence>
<name>A0AAV8TUR9_9ROSI</name>
<sequence length="307" mass="34241">MSGDNFSDRASRAREVLEDLTNRSSRRKFSLITDGVRLKSVDRYGENVGSEQSYNVSQENVAPLCTSEQTEIKEPEFVDDSVELVKYCASRDSCTSSASIVTSSGLCKKGNDNEVVVLASDDTTSKLKVQGFAVHVGPNVDRDHRVGSLPTSNCDLVEWSNLPESQESISFGFTRCTTLKSSDYANLDKGADLLKACSCSFCLKAAYMWSDLHDQDIKGRITEANILVNKFFKRNQSEVQDQVKSNKSLRTESDLKSQWRSLFHHMDGVFGHESSQLVKANFVVLRDLRENCKMNVERATGMPSDKT</sequence>
<dbReference type="Proteomes" id="UP001159364">
    <property type="component" value="Linkage Group LG03"/>
</dbReference>
<dbReference type="PANTHER" id="PTHR33924">
    <property type="entry name" value="CATION-TRANSPORTING ATPASE"/>
    <property type="match status" value="1"/>
</dbReference>
<organism evidence="1 2">
    <name type="scientific">Erythroxylum novogranatense</name>
    <dbReference type="NCBI Taxonomy" id="1862640"/>
    <lineage>
        <taxon>Eukaryota</taxon>
        <taxon>Viridiplantae</taxon>
        <taxon>Streptophyta</taxon>
        <taxon>Embryophyta</taxon>
        <taxon>Tracheophyta</taxon>
        <taxon>Spermatophyta</taxon>
        <taxon>Magnoliopsida</taxon>
        <taxon>eudicotyledons</taxon>
        <taxon>Gunneridae</taxon>
        <taxon>Pentapetalae</taxon>
        <taxon>rosids</taxon>
        <taxon>fabids</taxon>
        <taxon>Malpighiales</taxon>
        <taxon>Erythroxylaceae</taxon>
        <taxon>Erythroxylum</taxon>
    </lineage>
</organism>
<comment type="caution">
    <text evidence="1">The sequence shown here is derived from an EMBL/GenBank/DDBJ whole genome shotgun (WGS) entry which is preliminary data.</text>
</comment>
<proteinExistence type="predicted"/>
<accession>A0AAV8TUR9</accession>
<dbReference type="PANTHER" id="PTHR33924:SF1">
    <property type="entry name" value="DNA-DIRECTED RNA POLYMERASE SUBUNIT BETA"/>
    <property type="match status" value="1"/>
</dbReference>
<keyword evidence="2" id="KW-1185">Reference proteome</keyword>
<protein>
    <submittedName>
        <fullName evidence="1">Uncharacterized protein</fullName>
    </submittedName>
</protein>
<reference evidence="1 2" key="1">
    <citation type="submission" date="2021-09" db="EMBL/GenBank/DDBJ databases">
        <title>Genomic insights and catalytic innovation underlie evolution of tropane alkaloids biosynthesis.</title>
        <authorList>
            <person name="Wang Y.-J."/>
            <person name="Tian T."/>
            <person name="Huang J.-P."/>
            <person name="Huang S.-X."/>
        </authorList>
    </citation>
    <scope>NUCLEOTIDE SEQUENCE [LARGE SCALE GENOMIC DNA]</scope>
    <source>
        <strain evidence="1">KIB-2018</strain>
        <tissue evidence="1">Leaf</tissue>
    </source>
</reference>
<gene>
    <name evidence="1" type="ORF">K2173_005283</name>
</gene>
<evidence type="ECO:0000313" key="1">
    <source>
        <dbReference type="EMBL" id="KAJ8769680.1"/>
    </source>
</evidence>